<dbReference type="EMBL" id="AHMU02000065">
    <property type="protein sequence ID" value="EMN20514.1"/>
    <property type="molecule type" value="Genomic_DNA"/>
</dbReference>
<evidence type="ECO:0000313" key="3">
    <source>
        <dbReference type="Proteomes" id="UP000012106"/>
    </source>
</evidence>
<keyword evidence="1" id="KW-0472">Membrane</keyword>
<protein>
    <submittedName>
        <fullName evidence="2">Uncharacterized protein</fullName>
    </submittedName>
</protein>
<evidence type="ECO:0000256" key="1">
    <source>
        <dbReference type="SAM" id="Phobius"/>
    </source>
</evidence>
<dbReference type="AlphaFoldDB" id="M6JEZ8"/>
<evidence type="ECO:0000313" key="2">
    <source>
        <dbReference type="EMBL" id="EMN20514.1"/>
    </source>
</evidence>
<feature type="transmembrane region" description="Helical" evidence="1">
    <location>
        <begin position="39"/>
        <end position="59"/>
    </location>
</feature>
<name>M6JEZ8_9LEPT</name>
<comment type="caution">
    <text evidence="2">The sequence shown here is derived from an EMBL/GenBank/DDBJ whole genome shotgun (WGS) entry which is preliminary data.</text>
</comment>
<accession>M6JEZ8</accession>
<reference evidence="2 3" key="1">
    <citation type="submission" date="2013-01" db="EMBL/GenBank/DDBJ databases">
        <authorList>
            <person name="Harkins D.M."/>
            <person name="Durkin A.S."/>
            <person name="Brinkac L.M."/>
            <person name="Haft D.H."/>
            <person name="Selengut J.D."/>
            <person name="Sanka R."/>
            <person name="DePew J."/>
            <person name="Purushe J."/>
            <person name="Hartskeerl R.A."/>
            <person name="Ahmed A."/>
            <person name="van der Linden H."/>
            <person name="Goris M.G.A."/>
            <person name="Vinetz J.M."/>
            <person name="Sutton G.G."/>
            <person name="Nierman W.C."/>
            <person name="Fouts D.E."/>
        </authorList>
    </citation>
    <scope>NUCLEOTIDE SEQUENCE [LARGE SCALE GENOMIC DNA]</scope>
    <source>
        <strain evidence="2 3">MAVJ 401</strain>
    </source>
</reference>
<feature type="transmembrane region" description="Helical" evidence="1">
    <location>
        <begin position="12"/>
        <end position="27"/>
    </location>
</feature>
<gene>
    <name evidence="2" type="ORF">LEP1GSC063_3087</name>
</gene>
<organism evidence="2 3">
    <name type="scientific">Leptospira santarosai serovar Arenal str. MAVJ 401</name>
    <dbReference type="NCBI Taxonomy" id="1049976"/>
    <lineage>
        <taxon>Bacteria</taxon>
        <taxon>Pseudomonadati</taxon>
        <taxon>Spirochaetota</taxon>
        <taxon>Spirochaetia</taxon>
        <taxon>Leptospirales</taxon>
        <taxon>Leptospiraceae</taxon>
        <taxon>Leptospira</taxon>
    </lineage>
</organism>
<keyword evidence="1" id="KW-1133">Transmembrane helix</keyword>
<keyword evidence="1" id="KW-0812">Transmembrane</keyword>
<proteinExistence type="predicted"/>
<sequence length="80" mass="9141">MTSAFFLPQGRFWGLMTGSIFAYVTVFKKECLNYKFSNLLNHINSFVGLILIGLAFYWINQDQSFPGMVGFVTNLQVPFC</sequence>
<dbReference type="Proteomes" id="UP000012106">
    <property type="component" value="Unassembled WGS sequence"/>
</dbReference>